<feature type="domain" description="Protein kinase" evidence="1">
    <location>
        <begin position="51"/>
        <end position="353"/>
    </location>
</feature>
<dbReference type="Gene3D" id="1.10.510.10">
    <property type="entry name" value="Transferase(Phosphotransferase) domain 1"/>
    <property type="match status" value="1"/>
</dbReference>
<dbReference type="InterPro" id="IPR000719">
    <property type="entry name" value="Prot_kinase_dom"/>
</dbReference>
<evidence type="ECO:0000313" key="2">
    <source>
        <dbReference type="EMBL" id="KAF4613176.1"/>
    </source>
</evidence>
<dbReference type="GO" id="GO:0004672">
    <property type="term" value="F:protein kinase activity"/>
    <property type="evidence" value="ECO:0007669"/>
    <property type="project" value="InterPro"/>
</dbReference>
<organism evidence="2 3">
    <name type="scientific">Agrocybe pediades</name>
    <dbReference type="NCBI Taxonomy" id="84607"/>
    <lineage>
        <taxon>Eukaryota</taxon>
        <taxon>Fungi</taxon>
        <taxon>Dikarya</taxon>
        <taxon>Basidiomycota</taxon>
        <taxon>Agaricomycotina</taxon>
        <taxon>Agaricomycetes</taxon>
        <taxon>Agaricomycetidae</taxon>
        <taxon>Agaricales</taxon>
        <taxon>Agaricineae</taxon>
        <taxon>Strophariaceae</taxon>
        <taxon>Agrocybe</taxon>
    </lineage>
</organism>
<dbReference type="Proteomes" id="UP000521872">
    <property type="component" value="Unassembled WGS sequence"/>
</dbReference>
<gene>
    <name evidence="2" type="ORF">D9613_010945</name>
</gene>
<evidence type="ECO:0000259" key="1">
    <source>
        <dbReference type="PROSITE" id="PS50011"/>
    </source>
</evidence>
<name>A0A8H4QLU7_9AGAR</name>
<accession>A0A8H4QLU7</accession>
<dbReference type="EMBL" id="JAACJL010000046">
    <property type="protein sequence ID" value="KAF4613176.1"/>
    <property type="molecule type" value="Genomic_DNA"/>
</dbReference>
<evidence type="ECO:0000313" key="3">
    <source>
        <dbReference type="Proteomes" id="UP000521872"/>
    </source>
</evidence>
<dbReference type="InterPro" id="IPR011009">
    <property type="entry name" value="Kinase-like_dom_sf"/>
</dbReference>
<proteinExistence type="predicted"/>
<sequence>MRSTLATRLIHNLTHRIRFPAGPPPNSFRLEKLNPKPYTFEELPDRPVFIAREDLQVGKGRWSQVYRGSLQSVSTKYDGTSFSDSKETQDVVLKVFKQSLFPGQIYFFNRHKRCREKGISPWWNQSTEEHMCWSEAFSYLTLASLQGESIPKFIDAYMVKSPDSDEESMAIAMSHVAGRSIFQVCQELGADNDPDPGLWYPIAMEMLRTAHLMRQKGIIARDLRDVNILVDENHSKESPSKYSLKIIDFATAEPSKYVLGDDGKAVFDEILDVVMMEVLIAKICGNEQEHPVGWDLDGPTRRRSEFLKWLKKNYGDEQFVKDYWFSLEKCVYDDYCYEPSRGPDYRNYFPGHL</sequence>
<keyword evidence="3" id="KW-1185">Reference proteome</keyword>
<comment type="caution">
    <text evidence="2">The sequence shown here is derived from an EMBL/GenBank/DDBJ whole genome shotgun (WGS) entry which is preliminary data.</text>
</comment>
<dbReference type="GO" id="GO:0005524">
    <property type="term" value="F:ATP binding"/>
    <property type="evidence" value="ECO:0007669"/>
    <property type="project" value="InterPro"/>
</dbReference>
<reference evidence="2 3" key="1">
    <citation type="submission" date="2019-12" db="EMBL/GenBank/DDBJ databases">
        <authorList>
            <person name="Floudas D."/>
            <person name="Bentzer J."/>
            <person name="Ahren D."/>
            <person name="Johansson T."/>
            <person name="Persson P."/>
            <person name="Tunlid A."/>
        </authorList>
    </citation>
    <scope>NUCLEOTIDE SEQUENCE [LARGE SCALE GENOMIC DNA]</scope>
    <source>
        <strain evidence="2 3">CBS 102.39</strain>
    </source>
</reference>
<dbReference type="PROSITE" id="PS50011">
    <property type="entry name" value="PROTEIN_KINASE_DOM"/>
    <property type="match status" value="1"/>
</dbReference>
<protein>
    <recommendedName>
        <fullName evidence="1">Protein kinase domain-containing protein</fullName>
    </recommendedName>
</protein>
<dbReference type="AlphaFoldDB" id="A0A8H4QLU7"/>
<dbReference type="SUPFAM" id="SSF56112">
    <property type="entry name" value="Protein kinase-like (PK-like)"/>
    <property type="match status" value="1"/>
</dbReference>